<accession>A0A1B1NFP2</accession>
<organism evidence="9 10">
    <name type="scientific">Serinicoccus hydrothermalis</name>
    <dbReference type="NCBI Taxonomy" id="1758689"/>
    <lineage>
        <taxon>Bacteria</taxon>
        <taxon>Bacillati</taxon>
        <taxon>Actinomycetota</taxon>
        <taxon>Actinomycetes</taxon>
        <taxon>Micrococcales</taxon>
        <taxon>Ornithinimicrobiaceae</taxon>
        <taxon>Serinicoccus</taxon>
    </lineage>
</organism>
<feature type="domain" description="Thiolase C-terminal" evidence="8">
    <location>
        <begin position="285"/>
        <end position="426"/>
    </location>
</feature>
<feature type="active site" description="Acyl-thioester intermediate" evidence="4">
    <location>
        <position position="92"/>
    </location>
</feature>
<dbReference type="OrthoDB" id="9764638at2"/>
<keyword evidence="10" id="KW-1185">Reference proteome</keyword>
<dbReference type="GO" id="GO:0003985">
    <property type="term" value="F:acetyl-CoA C-acetyltransferase activity"/>
    <property type="evidence" value="ECO:0007669"/>
    <property type="project" value="UniProtKB-EC"/>
</dbReference>
<dbReference type="SUPFAM" id="SSF53901">
    <property type="entry name" value="Thiolase-like"/>
    <property type="match status" value="2"/>
</dbReference>
<dbReference type="NCBIfam" id="TIGR01930">
    <property type="entry name" value="AcCoA-C-Actrans"/>
    <property type="match status" value="1"/>
</dbReference>
<comment type="similarity">
    <text evidence="1 5">Belongs to the thiolase-like superfamily. Thiolase family.</text>
</comment>
<evidence type="ECO:0000256" key="6">
    <source>
        <dbReference type="SAM" id="MobiDB-lite"/>
    </source>
</evidence>
<evidence type="ECO:0000259" key="8">
    <source>
        <dbReference type="Pfam" id="PF02803"/>
    </source>
</evidence>
<dbReference type="GO" id="GO:0005829">
    <property type="term" value="C:cytosol"/>
    <property type="evidence" value="ECO:0007669"/>
    <property type="project" value="TreeGrafter"/>
</dbReference>
<dbReference type="EMBL" id="CP014989">
    <property type="protein sequence ID" value="ANS80247.1"/>
    <property type="molecule type" value="Genomic_DNA"/>
</dbReference>
<proteinExistence type="inferred from homology"/>
<evidence type="ECO:0000313" key="10">
    <source>
        <dbReference type="Proteomes" id="UP000092482"/>
    </source>
</evidence>
<dbReference type="InterPro" id="IPR002155">
    <property type="entry name" value="Thiolase"/>
</dbReference>
<dbReference type="KEGG" id="serj:SGUI_2851"/>
<feature type="active site" description="Proton acceptor" evidence="4">
    <location>
        <position position="383"/>
    </location>
</feature>
<sequence>MPDQLTDAVILGGNRIPFGKAGGAYAHASNQAMLTSTLDGLVARFGLAGERLGEVAAGAVLKHARDFNLTREAVLGSALAADTPAYDLQQACGTGLETVVQVANKIRLGQVESGVAGGVDSASDAPIAVGEGLRKALLGASRARTPMARAKALAAVRPGDLAPETPRNAEPRTGLSMGEHQALTAREWGITREAQDELAAASHHNLARAWDEGFFDDLATGFLRLSRDEGLRPDTSVEKLAGLSPVFGKGEGATMTAGNSTPLSDGAALVLLGSPEWAEQHRLPALARFVDAEVAAVDYVDGEEGLLMAPAYAVPRLLARQGLTLADFDRVEIHEAFASTVLATMAAWESEEFCRDRLGLDAPLGSVDRSRLNVNGSSLAAGHPFAATGGRIVASMAKMLHEIGPGSRGLISICAAGGQGIVAIVEGC</sequence>
<keyword evidence="3 5" id="KW-0012">Acyltransferase</keyword>
<dbReference type="InterPro" id="IPR020616">
    <property type="entry name" value="Thiolase_N"/>
</dbReference>
<evidence type="ECO:0000256" key="2">
    <source>
        <dbReference type="ARBA" id="ARBA00022679"/>
    </source>
</evidence>
<gene>
    <name evidence="9" type="ORF">SGUI_2851</name>
</gene>
<feature type="active site" description="Proton acceptor" evidence="4">
    <location>
        <position position="414"/>
    </location>
</feature>
<dbReference type="Pfam" id="PF00108">
    <property type="entry name" value="Thiolase_N"/>
    <property type="match status" value="1"/>
</dbReference>
<dbReference type="PIRSF" id="PIRSF000429">
    <property type="entry name" value="Ac-CoA_Ac_transf"/>
    <property type="match status" value="1"/>
</dbReference>
<dbReference type="AlphaFoldDB" id="A0A1B1NFP2"/>
<feature type="region of interest" description="Disordered" evidence="6">
    <location>
        <begin position="160"/>
        <end position="179"/>
    </location>
</feature>
<evidence type="ECO:0000256" key="4">
    <source>
        <dbReference type="PIRSR" id="PIRSR000429-1"/>
    </source>
</evidence>
<evidence type="ECO:0000256" key="5">
    <source>
        <dbReference type="RuleBase" id="RU003557"/>
    </source>
</evidence>
<evidence type="ECO:0000256" key="1">
    <source>
        <dbReference type="ARBA" id="ARBA00010982"/>
    </source>
</evidence>
<dbReference type="STRING" id="1758689.SGUI_2851"/>
<dbReference type="EC" id="2.3.1.9" evidence="9"/>
<dbReference type="PANTHER" id="PTHR42689:SF1">
    <property type="entry name" value="ACETYL-COA ACYLTRANSFERASE FADA2 (3-KETOACYL-COA THIOLASE) (BETA-KETOTHIOLASE)-RELATED"/>
    <property type="match status" value="1"/>
</dbReference>
<name>A0A1B1NFP2_9MICO</name>
<dbReference type="InterPro" id="IPR020617">
    <property type="entry name" value="Thiolase_C"/>
</dbReference>
<dbReference type="PATRIC" id="fig|1758689.4.peg.2974"/>
<keyword evidence="2 5" id="KW-0808">Transferase</keyword>
<dbReference type="Proteomes" id="UP000092482">
    <property type="component" value="Chromosome"/>
</dbReference>
<feature type="domain" description="Thiolase N-terminal" evidence="7">
    <location>
        <begin position="9"/>
        <end position="273"/>
    </location>
</feature>
<evidence type="ECO:0000313" key="9">
    <source>
        <dbReference type="EMBL" id="ANS80247.1"/>
    </source>
</evidence>
<dbReference type="PANTHER" id="PTHR42689">
    <property type="entry name" value="ACETYL-COA ACYLTRANSFERASE FADA2 (3-KETOACYL-COA THIOLASE) (BETA-KETOTHIOLASE)-RELATED"/>
    <property type="match status" value="1"/>
</dbReference>
<dbReference type="Gene3D" id="3.40.47.10">
    <property type="match status" value="1"/>
</dbReference>
<dbReference type="Pfam" id="PF02803">
    <property type="entry name" value="Thiolase_C"/>
    <property type="match status" value="1"/>
</dbReference>
<protein>
    <submittedName>
        <fullName evidence="9">3-ketoacyl-CoA thiolase</fullName>
        <ecNumber evidence="9">2.3.1.16</ecNumber>
        <ecNumber evidence="9">2.3.1.9</ecNumber>
    </submittedName>
</protein>
<dbReference type="InterPro" id="IPR050521">
    <property type="entry name" value="3-ketoacyl-CoA_Thiolase"/>
</dbReference>
<dbReference type="RefSeq" id="WP_066641477.1">
    <property type="nucleotide sequence ID" value="NZ_CP014989.1"/>
</dbReference>
<evidence type="ECO:0000256" key="3">
    <source>
        <dbReference type="ARBA" id="ARBA00023315"/>
    </source>
</evidence>
<dbReference type="CDD" id="cd00751">
    <property type="entry name" value="thiolase"/>
    <property type="match status" value="1"/>
</dbReference>
<dbReference type="InterPro" id="IPR016039">
    <property type="entry name" value="Thiolase-like"/>
</dbReference>
<reference evidence="9 10" key="1">
    <citation type="submission" date="2016-03" db="EMBL/GenBank/DDBJ databases">
        <title>Shallow-sea hydrothermal system.</title>
        <authorList>
            <person name="Tang K."/>
        </authorList>
    </citation>
    <scope>NUCLEOTIDE SEQUENCE [LARGE SCALE GENOMIC DNA]</scope>
    <source>
        <strain evidence="9 10">JLT9</strain>
    </source>
</reference>
<dbReference type="NCBIfam" id="NF006740">
    <property type="entry name" value="PRK09268.1"/>
    <property type="match status" value="1"/>
</dbReference>
<dbReference type="EC" id="2.3.1.16" evidence="9"/>
<evidence type="ECO:0000259" key="7">
    <source>
        <dbReference type="Pfam" id="PF00108"/>
    </source>
</evidence>